<keyword evidence="2" id="KW-1185">Reference proteome</keyword>
<dbReference type="AlphaFoldDB" id="A0A940P9I7"/>
<dbReference type="InterPro" id="IPR016977">
    <property type="entry name" value="ComGF"/>
</dbReference>
<dbReference type="Pfam" id="PF15980">
    <property type="entry name" value="ComGF"/>
    <property type="match status" value="1"/>
</dbReference>
<proteinExistence type="predicted"/>
<comment type="caution">
    <text evidence="1">The sequence shown here is derived from an EMBL/GenBank/DDBJ whole genome shotgun (WGS) entry which is preliminary data.</text>
</comment>
<evidence type="ECO:0000313" key="1">
    <source>
        <dbReference type="EMBL" id="MBP1043520.1"/>
    </source>
</evidence>
<dbReference type="RefSeq" id="WP_209531332.1">
    <property type="nucleotide sequence ID" value="NZ_JAEEGA010000017.1"/>
</dbReference>
<dbReference type="EMBL" id="JAEEGA010000017">
    <property type="protein sequence ID" value="MBP1043520.1"/>
    <property type="molecule type" value="Genomic_DNA"/>
</dbReference>
<dbReference type="Proteomes" id="UP000674938">
    <property type="component" value="Unassembled WGS sequence"/>
</dbReference>
<organism evidence="1 2">
    <name type="scientific">Vagococcus allomyrinae</name>
    <dbReference type="NCBI Taxonomy" id="2794353"/>
    <lineage>
        <taxon>Bacteria</taxon>
        <taxon>Bacillati</taxon>
        <taxon>Bacillota</taxon>
        <taxon>Bacilli</taxon>
        <taxon>Lactobacillales</taxon>
        <taxon>Enterococcaceae</taxon>
        <taxon>Vagococcus</taxon>
    </lineage>
</organism>
<evidence type="ECO:0000313" key="2">
    <source>
        <dbReference type="Proteomes" id="UP000674938"/>
    </source>
</evidence>
<name>A0A940P9I7_9ENTE</name>
<gene>
    <name evidence="1" type="ORF">I6N95_21065</name>
</gene>
<accession>A0A940P9I7</accession>
<reference evidence="1" key="1">
    <citation type="submission" date="2020-12" db="EMBL/GenBank/DDBJ databases">
        <title>Vagococcus allomyrinae sp. nov. and Enterococcus lavae sp. nov., isolated from the larvae of Allomyrina dichotoma.</title>
        <authorList>
            <person name="Lee S.D."/>
        </authorList>
    </citation>
    <scope>NUCLEOTIDE SEQUENCE</scope>
    <source>
        <strain evidence="1">BWB3-3</strain>
    </source>
</reference>
<protein>
    <submittedName>
        <fullName evidence="1">ComGF family competence protein</fullName>
    </submittedName>
</protein>
<sequence>MSLVVVALVIHSFSWLLQIERQLATQPSGLSSSMEWHLFSSNLDNTSQKWRFLKVEDGKVWFKEATGRENDQLFYIDHVNSQLRKRKNNGVELLLDHVESVNYFPSEIDFRMEVTFIDGKKYQGSFPQWMAE</sequence>